<dbReference type="Proteomes" id="UP000612282">
    <property type="component" value="Unassembled WGS sequence"/>
</dbReference>
<proteinExistence type="inferred from homology"/>
<feature type="transmembrane region" description="Helical" evidence="7">
    <location>
        <begin position="252"/>
        <end position="274"/>
    </location>
</feature>
<comment type="subcellular location">
    <subcellularLocation>
        <location evidence="1">Membrane</location>
        <topology evidence="1">Multi-pass membrane protein</topology>
    </subcellularLocation>
</comment>
<sequence>MLEVSALGWIVTIGVIVALLALDLTLGVLRPHVVGFKEAAAWSVFYIAVAIVFGVVFASIAGWDYGTEYFAGYIVEKSLSVDNLFVFVIIMTTFAVPERYQQEVLTFGIIIALVLRVIFIAVGAALLNAFSFMFLVFGGILLYTAVQLFRHRDEDPSVEENALVKAGRRFLPVTDDYVEGKMITRVDGKRMVTPLFLVLLAIGGTDLLFALDSIPAVFGVTEEAYIVFVANAFALLGLRALFFLVKGLLDRLVYLSTGLSIILAFIGVKLILHWAHKDISEGVPEVSTPVSLAVIIGILIITTVASLIKSGKDPSLKAHPGSLRAAPKSDDHAGK</sequence>
<evidence type="ECO:0000256" key="5">
    <source>
        <dbReference type="ARBA" id="ARBA00023136"/>
    </source>
</evidence>
<dbReference type="EMBL" id="BOMG01000073">
    <property type="protein sequence ID" value="GID57529.1"/>
    <property type="molecule type" value="Genomic_DNA"/>
</dbReference>
<dbReference type="InterPro" id="IPR005496">
    <property type="entry name" value="Integral_membrane_TerC"/>
</dbReference>
<comment type="similarity">
    <text evidence="2">Belongs to the TerC family.</text>
</comment>
<keyword evidence="9" id="KW-1185">Reference proteome</keyword>
<evidence type="ECO:0000256" key="6">
    <source>
        <dbReference type="SAM" id="MobiDB-lite"/>
    </source>
</evidence>
<evidence type="ECO:0000256" key="3">
    <source>
        <dbReference type="ARBA" id="ARBA00022692"/>
    </source>
</evidence>
<organism evidence="8 9">
    <name type="scientific">Actinoplanes couchii</name>
    <dbReference type="NCBI Taxonomy" id="403638"/>
    <lineage>
        <taxon>Bacteria</taxon>
        <taxon>Bacillati</taxon>
        <taxon>Actinomycetota</taxon>
        <taxon>Actinomycetes</taxon>
        <taxon>Micromonosporales</taxon>
        <taxon>Micromonosporaceae</taxon>
        <taxon>Actinoplanes</taxon>
    </lineage>
</organism>
<feature type="transmembrane region" description="Helical" evidence="7">
    <location>
        <begin position="286"/>
        <end position="308"/>
    </location>
</feature>
<accession>A0ABQ3XGB8</accession>
<evidence type="ECO:0000256" key="2">
    <source>
        <dbReference type="ARBA" id="ARBA00007511"/>
    </source>
</evidence>
<reference evidence="8 9" key="1">
    <citation type="submission" date="2021-01" db="EMBL/GenBank/DDBJ databases">
        <title>Whole genome shotgun sequence of Actinoplanes couchii NBRC 106145.</title>
        <authorList>
            <person name="Komaki H."/>
            <person name="Tamura T."/>
        </authorList>
    </citation>
    <scope>NUCLEOTIDE SEQUENCE [LARGE SCALE GENOMIC DNA]</scope>
    <source>
        <strain evidence="8 9">NBRC 106145</strain>
    </source>
</reference>
<feature type="transmembrane region" description="Helical" evidence="7">
    <location>
        <begin position="6"/>
        <end position="29"/>
    </location>
</feature>
<feature type="transmembrane region" description="Helical" evidence="7">
    <location>
        <begin position="104"/>
        <end position="126"/>
    </location>
</feature>
<evidence type="ECO:0000313" key="8">
    <source>
        <dbReference type="EMBL" id="GID57529.1"/>
    </source>
</evidence>
<dbReference type="PANTHER" id="PTHR30238">
    <property type="entry name" value="MEMBRANE BOUND PREDICTED REDOX MODULATOR"/>
    <property type="match status" value="1"/>
</dbReference>
<feature type="transmembrane region" description="Helical" evidence="7">
    <location>
        <begin position="41"/>
        <end position="60"/>
    </location>
</feature>
<feature type="region of interest" description="Disordered" evidence="6">
    <location>
        <begin position="313"/>
        <end position="335"/>
    </location>
</feature>
<keyword evidence="4 7" id="KW-1133">Transmembrane helix</keyword>
<gene>
    <name evidence="8" type="primary">terC</name>
    <name evidence="8" type="ORF">Aco03nite_059330</name>
</gene>
<feature type="transmembrane region" description="Helical" evidence="7">
    <location>
        <begin position="132"/>
        <end position="149"/>
    </location>
</feature>
<keyword evidence="5 7" id="KW-0472">Membrane</keyword>
<dbReference type="PANTHER" id="PTHR30238:SF0">
    <property type="entry name" value="THYLAKOID MEMBRANE PROTEIN TERC, CHLOROPLASTIC"/>
    <property type="match status" value="1"/>
</dbReference>
<dbReference type="Pfam" id="PF03741">
    <property type="entry name" value="TerC"/>
    <property type="match status" value="1"/>
</dbReference>
<dbReference type="NCBIfam" id="TIGR03718">
    <property type="entry name" value="R_switched_Alx"/>
    <property type="match status" value="1"/>
</dbReference>
<comment type="caution">
    <text evidence="8">The sequence shown here is derived from an EMBL/GenBank/DDBJ whole genome shotgun (WGS) entry which is preliminary data.</text>
</comment>
<keyword evidence="3 7" id="KW-0812">Transmembrane</keyword>
<evidence type="ECO:0000256" key="7">
    <source>
        <dbReference type="SAM" id="Phobius"/>
    </source>
</evidence>
<protein>
    <submittedName>
        <fullName evidence="8">Tellurium resistance protein TerC</fullName>
    </submittedName>
</protein>
<dbReference type="RefSeq" id="WP_203800434.1">
    <property type="nucleotide sequence ID" value="NZ_BAAAQE010000034.1"/>
</dbReference>
<dbReference type="InterPro" id="IPR022369">
    <property type="entry name" value="Integral_membrane_TerC_rswitch"/>
</dbReference>
<feature type="transmembrane region" description="Helical" evidence="7">
    <location>
        <begin position="224"/>
        <end position="245"/>
    </location>
</feature>
<evidence type="ECO:0000256" key="4">
    <source>
        <dbReference type="ARBA" id="ARBA00022989"/>
    </source>
</evidence>
<feature type="transmembrane region" description="Helical" evidence="7">
    <location>
        <begin position="80"/>
        <end position="97"/>
    </location>
</feature>
<evidence type="ECO:0000313" key="9">
    <source>
        <dbReference type="Proteomes" id="UP000612282"/>
    </source>
</evidence>
<evidence type="ECO:0000256" key="1">
    <source>
        <dbReference type="ARBA" id="ARBA00004141"/>
    </source>
</evidence>
<name>A0ABQ3XGB8_9ACTN</name>
<feature type="transmembrane region" description="Helical" evidence="7">
    <location>
        <begin position="195"/>
        <end position="218"/>
    </location>
</feature>